<dbReference type="Proteomes" id="UP001247805">
    <property type="component" value="Unassembled WGS sequence"/>
</dbReference>
<name>A0ABU3T138_9ALTE</name>
<evidence type="ECO:0000313" key="8">
    <source>
        <dbReference type="EMBL" id="MDU0355990.1"/>
    </source>
</evidence>
<feature type="transmembrane region" description="Helical" evidence="7">
    <location>
        <begin position="350"/>
        <end position="371"/>
    </location>
</feature>
<feature type="transmembrane region" description="Helical" evidence="7">
    <location>
        <begin position="224"/>
        <end position="244"/>
    </location>
</feature>
<evidence type="ECO:0000256" key="6">
    <source>
        <dbReference type="ARBA" id="ARBA00023136"/>
    </source>
</evidence>
<comment type="caution">
    <text evidence="8">The sequence shown here is derived from an EMBL/GenBank/DDBJ whole genome shotgun (WGS) entry which is preliminary data.</text>
</comment>
<feature type="transmembrane region" description="Helical" evidence="7">
    <location>
        <begin position="287"/>
        <end position="307"/>
    </location>
</feature>
<evidence type="ECO:0000313" key="9">
    <source>
        <dbReference type="Proteomes" id="UP001247805"/>
    </source>
</evidence>
<sequence length="372" mass="41383">MSLLSKRLNRLFWVFFEKFGLIGLSIISFVVYAKYLTPSELGLGILLLSMIEFWAMFLIAIVDSSMIRLKEITKENDGTTFWLLLIVSSLIAAITFGGYYLYFDDDIALWAGLIAVVYLPIQTVTRVHIVHLRRQKSFKALANRTIFGKVCGMAVGICLAVSGMGAFAVVSQSAVMGLVSTIFLMYFERRPLPLIIDLKWAKEQFYVGLPASLKATNLNLFTKGTIFIIESFLGTAAVGFYNFANRLVELPRGAIVTALMGYAHPVFSDKNNRGESLESFFISSTKIALLFTMPMFVGLSLIAGPLISELFDDKWMPSIDILAGIAILTAFNMYFMFLPSVFVAKGQTKLGLKGQIGTSILALLFWFLLFVI</sequence>
<gene>
    <name evidence="8" type="ORF">RS130_20715</name>
</gene>
<comment type="subcellular location">
    <subcellularLocation>
        <location evidence="1">Cell membrane</location>
        <topology evidence="1">Multi-pass membrane protein</topology>
    </subcellularLocation>
</comment>
<feature type="transmembrane region" description="Helical" evidence="7">
    <location>
        <begin position="319"/>
        <end position="338"/>
    </location>
</feature>
<feature type="transmembrane region" description="Helical" evidence="7">
    <location>
        <begin position="146"/>
        <end position="163"/>
    </location>
</feature>
<feature type="transmembrane region" description="Helical" evidence="7">
    <location>
        <begin position="12"/>
        <end position="35"/>
    </location>
</feature>
<dbReference type="EMBL" id="JAWDIO010000002">
    <property type="protein sequence ID" value="MDU0355990.1"/>
    <property type="molecule type" value="Genomic_DNA"/>
</dbReference>
<keyword evidence="3" id="KW-1003">Cell membrane</keyword>
<evidence type="ECO:0000256" key="5">
    <source>
        <dbReference type="ARBA" id="ARBA00022989"/>
    </source>
</evidence>
<protein>
    <submittedName>
        <fullName evidence="8">Oligosaccharide flippase family protein</fullName>
    </submittedName>
</protein>
<dbReference type="PANTHER" id="PTHR30250:SF10">
    <property type="entry name" value="LIPOPOLYSACCHARIDE BIOSYNTHESIS PROTEIN WZXC"/>
    <property type="match status" value="1"/>
</dbReference>
<keyword evidence="9" id="KW-1185">Reference proteome</keyword>
<feature type="transmembrane region" description="Helical" evidence="7">
    <location>
        <begin position="41"/>
        <end position="61"/>
    </location>
</feature>
<evidence type="ECO:0000256" key="4">
    <source>
        <dbReference type="ARBA" id="ARBA00022692"/>
    </source>
</evidence>
<feature type="transmembrane region" description="Helical" evidence="7">
    <location>
        <begin position="107"/>
        <end position="125"/>
    </location>
</feature>
<proteinExistence type="inferred from homology"/>
<keyword evidence="6 7" id="KW-0472">Membrane</keyword>
<evidence type="ECO:0000256" key="3">
    <source>
        <dbReference type="ARBA" id="ARBA00022475"/>
    </source>
</evidence>
<evidence type="ECO:0000256" key="1">
    <source>
        <dbReference type="ARBA" id="ARBA00004651"/>
    </source>
</evidence>
<evidence type="ECO:0000256" key="2">
    <source>
        <dbReference type="ARBA" id="ARBA00007430"/>
    </source>
</evidence>
<feature type="transmembrane region" description="Helical" evidence="7">
    <location>
        <begin position="81"/>
        <end position="101"/>
    </location>
</feature>
<dbReference type="InterPro" id="IPR050833">
    <property type="entry name" value="Poly_Biosynth_Transport"/>
</dbReference>
<keyword evidence="4 7" id="KW-0812">Transmembrane</keyword>
<evidence type="ECO:0000256" key="7">
    <source>
        <dbReference type="SAM" id="Phobius"/>
    </source>
</evidence>
<reference evidence="8 9" key="1">
    <citation type="submission" date="2023-10" db="EMBL/GenBank/DDBJ databases">
        <title>Glaciecola aquimarina strain GGW-M5 nov., isolated from a coastal seawater.</title>
        <authorList>
            <person name="Bayburt H."/>
            <person name="Kim J.M."/>
            <person name="Choi B.J."/>
            <person name="Jeon C.O."/>
        </authorList>
    </citation>
    <scope>NUCLEOTIDE SEQUENCE [LARGE SCALE GENOMIC DNA]</scope>
    <source>
        <strain evidence="8 9">KCTC 32108</strain>
    </source>
</reference>
<keyword evidence="5 7" id="KW-1133">Transmembrane helix</keyword>
<accession>A0ABU3T138</accession>
<dbReference type="PANTHER" id="PTHR30250">
    <property type="entry name" value="PST FAMILY PREDICTED COLANIC ACID TRANSPORTER"/>
    <property type="match status" value="1"/>
</dbReference>
<dbReference type="RefSeq" id="WP_316027500.1">
    <property type="nucleotide sequence ID" value="NZ_JAWDIO010000002.1"/>
</dbReference>
<dbReference type="Pfam" id="PF13440">
    <property type="entry name" value="Polysacc_synt_3"/>
    <property type="match status" value="1"/>
</dbReference>
<comment type="similarity">
    <text evidence="2">Belongs to the polysaccharide synthase family.</text>
</comment>
<organism evidence="8 9">
    <name type="scientific">Paraglaciecola aquimarina</name>
    <dbReference type="NCBI Taxonomy" id="1235557"/>
    <lineage>
        <taxon>Bacteria</taxon>
        <taxon>Pseudomonadati</taxon>
        <taxon>Pseudomonadota</taxon>
        <taxon>Gammaproteobacteria</taxon>
        <taxon>Alteromonadales</taxon>
        <taxon>Alteromonadaceae</taxon>
        <taxon>Paraglaciecola</taxon>
    </lineage>
</organism>